<protein>
    <submittedName>
        <fullName evidence="1">Paired box Pax-3</fullName>
    </submittedName>
</protein>
<dbReference type="Proteomes" id="UP000290572">
    <property type="component" value="Unassembled WGS sequence"/>
</dbReference>
<gene>
    <name evidence="1" type="ORF">ROHU_004824</name>
</gene>
<evidence type="ECO:0000313" key="2">
    <source>
        <dbReference type="Proteomes" id="UP000290572"/>
    </source>
</evidence>
<comment type="caution">
    <text evidence="1">The sequence shown here is derived from an EMBL/GenBank/DDBJ whole genome shotgun (WGS) entry which is preliminary data.</text>
</comment>
<proteinExistence type="predicted"/>
<dbReference type="Pfam" id="PF18744">
    <property type="entry name" value="SNAD1"/>
    <property type="match status" value="1"/>
</dbReference>
<dbReference type="AlphaFoldDB" id="A0A498NH10"/>
<organism evidence="1 2">
    <name type="scientific">Labeo rohita</name>
    <name type="common">Indian major carp</name>
    <name type="synonym">Cyprinus rohita</name>
    <dbReference type="NCBI Taxonomy" id="84645"/>
    <lineage>
        <taxon>Eukaryota</taxon>
        <taxon>Metazoa</taxon>
        <taxon>Chordata</taxon>
        <taxon>Craniata</taxon>
        <taxon>Vertebrata</taxon>
        <taxon>Euteleostomi</taxon>
        <taxon>Actinopterygii</taxon>
        <taxon>Neopterygii</taxon>
        <taxon>Teleostei</taxon>
        <taxon>Ostariophysi</taxon>
        <taxon>Cypriniformes</taxon>
        <taxon>Cyprinidae</taxon>
        <taxon>Labeoninae</taxon>
        <taxon>Labeonini</taxon>
        <taxon>Labeo</taxon>
    </lineage>
</organism>
<name>A0A498NH10_LABRO</name>
<reference evidence="1 2" key="1">
    <citation type="submission" date="2018-03" db="EMBL/GenBank/DDBJ databases">
        <title>Draft genome sequence of Rohu Carp (Labeo rohita).</title>
        <authorList>
            <person name="Das P."/>
            <person name="Kushwaha B."/>
            <person name="Joshi C.G."/>
            <person name="Kumar D."/>
            <person name="Nagpure N.S."/>
            <person name="Sahoo L."/>
            <person name="Das S.P."/>
            <person name="Bit A."/>
            <person name="Patnaik S."/>
            <person name="Meher P.K."/>
            <person name="Jayasankar P."/>
            <person name="Koringa P.G."/>
            <person name="Patel N.V."/>
            <person name="Hinsu A.T."/>
            <person name="Kumar R."/>
            <person name="Pandey M."/>
            <person name="Agarwal S."/>
            <person name="Srivastava S."/>
            <person name="Singh M."/>
            <person name="Iquebal M.A."/>
            <person name="Jaiswal S."/>
            <person name="Angadi U.B."/>
            <person name="Kumar N."/>
            <person name="Raza M."/>
            <person name="Shah T.M."/>
            <person name="Rai A."/>
            <person name="Jena J.K."/>
        </authorList>
    </citation>
    <scope>NUCLEOTIDE SEQUENCE [LARGE SCALE GENOMIC DNA]</scope>
    <source>
        <strain evidence="1">DASCIFA01</strain>
        <tissue evidence="1">Testis</tissue>
    </source>
</reference>
<accession>A0A498NH10</accession>
<sequence>MELDPYDWVIVHKEGRRHSNADAMSRIPVVSSMTPKPFTQTVSVQTDDSSVIFRTSGYADTKHESYAVAINVPRNQCEWNFDPSNFLTQDKDVKNGIYNTENKFYNGTDLMAEGHWPCNCKVIENCISKSVSVLLQNDSLQTFKNFAQRRNDGCIVIYTVYSPCLNLSGYDIIPSLDILKNHTGIKAFVFKKVYNVNENDHRCSDIARNFTEIKSVVFLNGLLLLFLLHHWTESVEGQEMNLMTLARIIDFIEKNYADTKHESYAVAINVPRNQCEWNFDPSNFLTQDKDVKNGIYNTENKFYNGYSKPCIIDLINIL</sequence>
<evidence type="ECO:0000313" key="1">
    <source>
        <dbReference type="EMBL" id="RXN31108.1"/>
    </source>
</evidence>
<dbReference type="EMBL" id="QBIY01011513">
    <property type="protein sequence ID" value="RXN31108.1"/>
    <property type="molecule type" value="Genomic_DNA"/>
</dbReference>
<dbReference type="InterPro" id="IPR040958">
    <property type="entry name" value="SNAD1"/>
</dbReference>
<keyword evidence="2" id="KW-1185">Reference proteome</keyword>